<sequence length="78" mass="8538">MDSPSSLESLIGTQAFLPTVLGHIRDAANHTALPIDQVIFQSILICLIAQDKHLIIRTPEEDVSLAVKLTVWTLSAIF</sequence>
<organism evidence="1 2">
    <name type="scientific">Crepidotus variabilis</name>
    <dbReference type="NCBI Taxonomy" id="179855"/>
    <lineage>
        <taxon>Eukaryota</taxon>
        <taxon>Fungi</taxon>
        <taxon>Dikarya</taxon>
        <taxon>Basidiomycota</taxon>
        <taxon>Agaricomycotina</taxon>
        <taxon>Agaricomycetes</taxon>
        <taxon>Agaricomycetidae</taxon>
        <taxon>Agaricales</taxon>
        <taxon>Agaricineae</taxon>
        <taxon>Crepidotaceae</taxon>
        <taxon>Crepidotus</taxon>
    </lineage>
</organism>
<protein>
    <submittedName>
        <fullName evidence="1">Uncharacterized protein</fullName>
    </submittedName>
</protein>
<keyword evidence="2" id="KW-1185">Reference proteome</keyword>
<dbReference type="OrthoDB" id="5582146at2759"/>
<name>A0A9P6JU24_9AGAR</name>
<gene>
    <name evidence="1" type="ORF">CPB83DRAFT_759856</name>
</gene>
<evidence type="ECO:0000313" key="1">
    <source>
        <dbReference type="EMBL" id="KAF9532399.1"/>
    </source>
</evidence>
<evidence type="ECO:0000313" key="2">
    <source>
        <dbReference type="Proteomes" id="UP000807306"/>
    </source>
</evidence>
<accession>A0A9P6JU24</accession>
<reference evidence="1" key="1">
    <citation type="submission" date="2020-11" db="EMBL/GenBank/DDBJ databases">
        <authorList>
            <consortium name="DOE Joint Genome Institute"/>
            <person name="Ahrendt S."/>
            <person name="Riley R."/>
            <person name="Andreopoulos W."/>
            <person name="Labutti K."/>
            <person name="Pangilinan J."/>
            <person name="Ruiz-Duenas F.J."/>
            <person name="Barrasa J.M."/>
            <person name="Sanchez-Garcia M."/>
            <person name="Camarero S."/>
            <person name="Miyauchi S."/>
            <person name="Serrano A."/>
            <person name="Linde D."/>
            <person name="Babiker R."/>
            <person name="Drula E."/>
            <person name="Ayuso-Fernandez I."/>
            <person name="Pacheco R."/>
            <person name="Padilla G."/>
            <person name="Ferreira P."/>
            <person name="Barriuso J."/>
            <person name="Kellner H."/>
            <person name="Castanera R."/>
            <person name="Alfaro M."/>
            <person name="Ramirez L."/>
            <person name="Pisabarro A.G."/>
            <person name="Kuo A."/>
            <person name="Tritt A."/>
            <person name="Lipzen A."/>
            <person name="He G."/>
            <person name="Yan M."/>
            <person name="Ng V."/>
            <person name="Cullen D."/>
            <person name="Martin F."/>
            <person name="Rosso M.-N."/>
            <person name="Henrissat B."/>
            <person name="Hibbett D."/>
            <person name="Martinez A.T."/>
            <person name="Grigoriev I.V."/>
        </authorList>
    </citation>
    <scope>NUCLEOTIDE SEQUENCE</scope>
    <source>
        <strain evidence="1">CBS 506.95</strain>
    </source>
</reference>
<dbReference type="AlphaFoldDB" id="A0A9P6JU24"/>
<feature type="non-terminal residue" evidence="1">
    <location>
        <position position="78"/>
    </location>
</feature>
<proteinExistence type="predicted"/>
<dbReference type="Proteomes" id="UP000807306">
    <property type="component" value="Unassembled WGS sequence"/>
</dbReference>
<comment type="caution">
    <text evidence="1">The sequence shown here is derived from an EMBL/GenBank/DDBJ whole genome shotgun (WGS) entry which is preliminary data.</text>
</comment>
<dbReference type="EMBL" id="MU157832">
    <property type="protein sequence ID" value="KAF9532399.1"/>
    <property type="molecule type" value="Genomic_DNA"/>
</dbReference>